<dbReference type="Proteomes" id="UP000789739">
    <property type="component" value="Unassembled WGS sequence"/>
</dbReference>
<proteinExistence type="predicted"/>
<organism evidence="1 2">
    <name type="scientific">Paraglomus brasilianum</name>
    <dbReference type="NCBI Taxonomy" id="144538"/>
    <lineage>
        <taxon>Eukaryota</taxon>
        <taxon>Fungi</taxon>
        <taxon>Fungi incertae sedis</taxon>
        <taxon>Mucoromycota</taxon>
        <taxon>Glomeromycotina</taxon>
        <taxon>Glomeromycetes</taxon>
        <taxon>Paraglomerales</taxon>
        <taxon>Paraglomeraceae</taxon>
        <taxon>Paraglomus</taxon>
    </lineage>
</organism>
<gene>
    <name evidence="1" type="ORF">PBRASI_LOCUS11636</name>
</gene>
<comment type="caution">
    <text evidence="1">The sequence shown here is derived from an EMBL/GenBank/DDBJ whole genome shotgun (WGS) entry which is preliminary data.</text>
</comment>
<dbReference type="AlphaFoldDB" id="A0A9N9EJR1"/>
<sequence>HTPSDTQMEGNNKGSPAEIEKINIRNRRAKIRREIRVIMKGLDPEEYIDPSKSWRDNEKLVYGKLIRELVLEIPPVDGYKVTRVEIEEILKIAHKNQRSKYVKLTDPNAKALYSRRVRCNNRNIEKRRRRLLALSDL</sequence>
<dbReference type="EMBL" id="CAJVPI010006195">
    <property type="protein sequence ID" value="CAG8677677.1"/>
    <property type="molecule type" value="Genomic_DNA"/>
</dbReference>
<accession>A0A9N9EJR1</accession>
<evidence type="ECO:0000313" key="1">
    <source>
        <dbReference type="EMBL" id="CAG8677677.1"/>
    </source>
</evidence>
<protein>
    <submittedName>
        <fullName evidence="1">8938_t:CDS:1</fullName>
    </submittedName>
</protein>
<keyword evidence="2" id="KW-1185">Reference proteome</keyword>
<reference evidence="1" key="1">
    <citation type="submission" date="2021-06" db="EMBL/GenBank/DDBJ databases">
        <authorList>
            <person name="Kallberg Y."/>
            <person name="Tangrot J."/>
            <person name="Rosling A."/>
        </authorList>
    </citation>
    <scope>NUCLEOTIDE SEQUENCE</scope>
    <source>
        <strain evidence="1">BR232B</strain>
    </source>
</reference>
<evidence type="ECO:0000313" key="2">
    <source>
        <dbReference type="Proteomes" id="UP000789739"/>
    </source>
</evidence>
<feature type="non-terminal residue" evidence="1">
    <location>
        <position position="1"/>
    </location>
</feature>
<feature type="non-terminal residue" evidence="1">
    <location>
        <position position="137"/>
    </location>
</feature>
<name>A0A9N9EJR1_9GLOM</name>